<reference evidence="1" key="1">
    <citation type="submission" date="2021-01" db="EMBL/GenBank/DDBJ databases">
        <authorList>
            <person name="Sun Q."/>
        </authorList>
    </citation>
    <scope>NUCLEOTIDE SEQUENCE</scope>
    <source>
        <strain evidence="1">YIM B02566</strain>
    </source>
</reference>
<protein>
    <submittedName>
        <fullName evidence="1">Bifunctional adenosylcobinamide kinase/adenosylcobinamide-phosphate guanylyltransferase</fullName>
        <ecNumber evidence="1">2.7.1.156</ecNumber>
        <ecNumber evidence="1">2.7.7.62</ecNumber>
    </submittedName>
</protein>
<keyword evidence="1" id="KW-0418">Kinase</keyword>
<dbReference type="EC" id="2.7.7.62" evidence="1"/>
<dbReference type="EMBL" id="JAENHL010000004">
    <property type="protein sequence ID" value="MBK1865042.1"/>
    <property type="molecule type" value="Genomic_DNA"/>
</dbReference>
<evidence type="ECO:0000313" key="2">
    <source>
        <dbReference type="Proteomes" id="UP000616151"/>
    </source>
</evidence>
<gene>
    <name evidence="1" type="primary">cobU</name>
    <name evidence="1" type="ORF">JHL16_01660</name>
</gene>
<name>A0ACC5QXG6_9HYPH</name>
<evidence type="ECO:0000313" key="1">
    <source>
        <dbReference type="EMBL" id="MBK1865042.1"/>
    </source>
</evidence>
<keyword evidence="1" id="KW-0808">Transferase</keyword>
<keyword evidence="1" id="KW-0548">Nucleotidyltransferase</keyword>
<dbReference type="EC" id="2.7.1.156" evidence="1"/>
<accession>A0ACC5QXG6</accession>
<organism evidence="1 2">
    <name type="scientific">Taklimakanibacter albus</name>
    <dbReference type="NCBI Taxonomy" id="2800327"/>
    <lineage>
        <taxon>Bacteria</taxon>
        <taxon>Pseudomonadati</taxon>
        <taxon>Pseudomonadota</taxon>
        <taxon>Alphaproteobacteria</taxon>
        <taxon>Hyphomicrobiales</taxon>
        <taxon>Aestuariivirgaceae</taxon>
        <taxon>Taklimakanibacter</taxon>
    </lineage>
</organism>
<proteinExistence type="predicted"/>
<dbReference type="Proteomes" id="UP000616151">
    <property type="component" value="Unassembled WGS sequence"/>
</dbReference>
<comment type="caution">
    <text evidence="1">The sequence shown here is derived from an EMBL/GenBank/DDBJ whole genome shotgun (WGS) entry which is preliminary data.</text>
</comment>
<sequence>MSRVTLVLGGARSGKSRHAEALATRYNQRIYLATAEIIDAEMRERVDLHRAQRGKGWQTLEVPLDLAGALRDADRPGGFILVECITIWINNLIYHDKDVAAELKLLCDTLAKLKGRVVLVSNEVGLGIVPDNALARRFRDEAGRANQALAVAADEVIFVAAGLPMVLKKAKPPARRKPSKTSKRARRG</sequence>
<keyword evidence="2" id="KW-1185">Reference proteome</keyword>